<accession>A0A419SM22</accession>
<proteinExistence type="predicted"/>
<keyword evidence="2" id="KW-1185">Reference proteome</keyword>
<dbReference type="OrthoDB" id="2596663at2"/>
<dbReference type="EMBL" id="MCHY01000007">
    <property type="protein sequence ID" value="RKD25117.1"/>
    <property type="molecule type" value="Genomic_DNA"/>
</dbReference>
<dbReference type="AlphaFoldDB" id="A0A419SM22"/>
<dbReference type="Proteomes" id="UP000284219">
    <property type="component" value="Unassembled WGS sequence"/>
</dbReference>
<comment type="caution">
    <text evidence="1">The sequence shown here is derived from an EMBL/GenBank/DDBJ whole genome shotgun (WGS) entry which is preliminary data.</text>
</comment>
<protein>
    <submittedName>
        <fullName evidence="1">Uncharacterized protein</fullName>
    </submittedName>
</protein>
<evidence type="ECO:0000313" key="2">
    <source>
        <dbReference type="Proteomes" id="UP000284219"/>
    </source>
</evidence>
<gene>
    <name evidence="1" type="ORF">BEP19_04670</name>
</gene>
<dbReference type="RefSeq" id="WP_120188939.1">
    <property type="nucleotide sequence ID" value="NZ_MCHY01000007.1"/>
</dbReference>
<evidence type="ECO:0000313" key="1">
    <source>
        <dbReference type="EMBL" id="RKD25117.1"/>
    </source>
</evidence>
<sequence length="104" mass="11959">MAYNKVLPRRKIPFASVHHLLTAHGFRKSGSEDYPIYQAKLQDASTQTEYRIHIPIQLDSQSQYVKLGKVFMNDVELIPSSILNAIYCKLKEIADYLYKARVTA</sequence>
<organism evidence="1 2">
    <name type="scientific">Ammoniphilus oxalaticus</name>
    <dbReference type="NCBI Taxonomy" id="66863"/>
    <lineage>
        <taxon>Bacteria</taxon>
        <taxon>Bacillati</taxon>
        <taxon>Bacillota</taxon>
        <taxon>Bacilli</taxon>
        <taxon>Bacillales</taxon>
        <taxon>Paenibacillaceae</taxon>
        <taxon>Aneurinibacillus group</taxon>
        <taxon>Ammoniphilus</taxon>
    </lineage>
</organism>
<reference evidence="1 2" key="1">
    <citation type="submission" date="2016-08" db="EMBL/GenBank/DDBJ databases">
        <title>Novel Firmicute Genomes.</title>
        <authorList>
            <person name="Poppleton D.I."/>
            <person name="Gribaldo S."/>
        </authorList>
    </citation>
    <scope>NUCLEOTIDE SEQUENCE [LARGE SCALE GENOMIC DNA]</scope>
    <source>
        <strain evidence="1 2">RAOx-1</strain>
    </source>
</reference>
<name>A0A419SM22_9BACL</name>